<feature type="region of interest" description="Disordered" evidence="1">
    <location>
        <begin position="1"/>
        <end position="28"/>
    </location>
</feature>
<gene>
    <name evidence="2" type="ORF">SLUN_19240</name>
</gene>
<protein>
    <submittedName>
        <fullName evidence="2">Uncharacterized protein</fullName>
    </submittedName>
</protein>
<sequence>MDDNSGRARTCGGRPDHRASGTREGHGGFRLAKSNWALGLAAWPQLTFAPRPVKHCRQRKSQRPCGLLHRASGLLCTRQDSNLQPSDP</sequence>
<dbReference type="EMBL" id="CP026304">
    <property type="protein sequence ID" value="AVZ73983.1"/>
    <property type="molecule type" value="Genomic_DNA"/>
</dbReference>
<reference evidence="2 3" key="1">
    <citation type="submission" date="2018-01" db="EMBL/GenBank/DDBJ databases">
        <title>Complete genome sequence of Streptomyces lunaelactis MM109T, a Ferroverdin A producer isolated from cave moonmilk deposits.</title>
        <authorList>
            <person name="Naome A."/>
            <person name="Martinet L."/>
            <person name="Maciejewska M."/>
            <person name="Anderssen S."/>
            <person name="Adam D."/>
            <person name="Tenconi E."/>
            <person name="Deflandre B."/>
            <person name="Arguelles-Arias A."/>
            <person name="Calusinska M."/>
            <person name="Copieters W."/>
            <person name="Karim L."/>
            <person name="Hanikenne M."/>
            <person name="Baurain D."/>
            <person name="van Wezel G."/>
            <person name="Smargiasso N."/>
            <person name="de Pauw E."/>
            <person name="Delfosse P."/>
            <person name="Rigali S."/>
        </authorList>
    </citation>
    <scope>NUCLEOTIDE SEQUENCE [LARGE SCALE GENOMIC DNA]</scope>
    <source>
        <strain evidence="2 3">MM109</strain>
    </source>
</reference>
<evidence type="ECO:0000313" key="3">
    <source>
        <dbReference type="Proteomes" id="UP000244201"/>
    </source>
</evidence>
<dbReference type="AlphaFoldDB" id="A0A2R4T499"/>
<organism evidence="2 3">
    <name type="scientific">Streptomyces lunaelactis</name>
    <dbReference type="NCBI Taxonomy" id="1535768"/>
    <lineage>
        <taxon>Bacteria</taxon>
        <taxon>Bacillati</taxon>
        <taxon>Actinomycetota</taxon>
        <taxon>Actinomycetes</taxon>
        <taxon>Kitasatosporales</taxon>
        <taxon>Streptomycetaceae</taxon>
        <taxon>Streptomyces</taxon>
    </lineage>
</organism>
<name>A0A2R4T499_9ACTN</name>
<evidence type="ECO:0000313" key="2">
    <source>
        <dbReference type="EMBL" id="AVZ73983.1"/>
    </source>
</evidence>
<keyword evidence="3" id="KW-1185">Reference proteome</keyword>
<proteinExistence type="predicted"/>
<accession>A0A2R4T499</accession>
<dbReference type="KEGG" id="slk:SLUN_19240"/>
<feature type="compositionally biased region" description="Basic and acidic residues" evidence="1">
    <location>
        <begin position="14"/>
        <end position="27"/>
    </location>
</feature>
<dbReference type="Proteomes" id="UP000244201">
    <property type="component" value="Chromosome"/>
</dbReference>
<evidence type="ECO:0000256" key="1">
    <source>
        <dbReference type="SAM" id="MobiDB-lite"/>
    </source>
</evidence>